<accession>A0A328FDR2</accession>
<dbReference type="OrthoDB" id="5397420at2"/>
<dbReference type="RefSeq" id="WP_111958230.1">
    <property type="nucleotide sequence ID" value="NZ_CP036313.1"/>
</dbReference>
<dbReference type="EMBL" id="CP036313">
    <property type="protein sequence ID" value="QBH13598.1"/>
    <property type="molecule type" value="Genomic_DNA"/>
</dbReference>
<sequence length="60" mass="6895">MTAVKIPYEQLSTEALHGVIEQFVTRDGTGYGEVEIPLYTINGHFRFSRRVRVSYLHPVD</sequence>
<keyword evidence="5" id="KW-1185">Reference proteome</keyword>
<organism evidence="3 4">
    <name type="scientific">Desulfobacter hydrogenophilus</name>
    <dbReference type="NCBI Taxonomy" id="2291"/>
    <lineage>
        <taxon>Bacteria</taxon>
        <taxon>Pseudomonadati</taxon>
        <taxon>Thermodesulfobacteriota</taxon>
        <taxon>Desulfobacteria</taxon>
        <taxon>Desulfobacterales</taxon>
        <taxon>Desulfobacteraceae</taxon>
        <taxon>Desulfobacter</taxon>
    </lineage>
</organism>
<reference evidence="3 4" key="1">
    <citation type="submission" date="2018-06" db="EMBL/GenBank/DDBJ databases">
        <title>Complete Genome Sequence of Desulfobacter hydrogenophilus (DSM3380).</title>
        <authorList>
            <person name="Marietou A."/>
            <person name="Schreiber L."/>
            <person name="Marshall I."/>
            <person name="Jorgensen B."/>
        </authorList>
    </citation>
    <scope>NUCLEOTIDE SEQUENCE [LARGE SCALE GENOMIC DNA]</scope>
    <source>
        <strain evidence="3 4">DSM 3380</strain>
    </source>
</reference>
<dbReference type="Gene3D" id="1.10.10.610">
    <property type="entry name" value="YehU-like"/>
    <property type="match status" value="1"/>
</dbReference>
<proteinExistence type="inferred from homology"/>
<evidence type="ECO:0000313" key="3">
    <source>
        <dbReference type="EMBL" id="RAM01177.1"/>
    </source>
</evidence>
<protein>
    <submittedName>
        <fullName evidence="3">Uncharacterized protein</fullName>
    </submittedName>
</protein>
<evidence type="ECO:0000313" key="4">
    <source>
        <dbReference type="Proteomes" id="UP000248798"/>
    </source>
</evidence>
<evidence type="ECO:0000313" key="2">
    <source>
        <dbReference type="EMBL" id="QBH13598.1"/>
    </source>
</evidence>
<evidence type="ECO:0000313" key="5">
    <source>
        <dbReference type="Proteomes" id="UP000293902"/>
    </source>
</evidence>
<evidence type="ECO:0000256" key="1">
    <source>
        <dbReference type="ARBA" id="ARBA00006450"/>
    </source>
</evidence>
<dbReference type="SUPFAM" id="SSF118001">
    <property type="entry name" value="YehU-like"/>
    <property type="match status" value="1"/>
</dbReference>
<comment type="similarity">
    <text evidence="1">Belongs to the UPF0270 family.</text>
</comment>
<name>A0A328FDR2_9BACT</name>
<dbReference type="Pfam" id="PF06794">
    <property type="entry name" value="UPF0270"/>
    <property type="match status" value="1"/>
</dbReference>
<reference evidence="2 5" key="2">
    <citation type="submission" date="2019-02" db="EMBL/GenBank/DDBJ databases">
        <title>Complete genome sequence of Desulfobacter hydrogenophilus AcRS1.</title>
        <authorList>
            <person name="Marietou A."/>
            <person name="Lund M.B."/>
            <person name="Marshall I.P.G."/>
            <person name="Schreiber L."/>
            <person name="Jorgensen B."/>
        </authorList>
    </citation>
    <scope>NUCLEOTIDE SEQUENCE [LARGE SCALE GENOMIC DNA]</scope>
    <source>
        <strain evidence="2 5">AcRS1</strain>
    </source>
</reference>
<gene>
    <name evidence="3" type="ORF">DO021_15325</name>
    <name evidence="2" type="ORF">EYB58_12080</name>
</gene>
<dbReference type="EMBL" id="QLNI01000031">
    <property type="protein sequence ID" value="RAM01177.1"/>
    <property type="molecule type" value="Genomic_DNA"/>
</dbReference>
<dbReference type="Proteomes" id="UP000248798">
    <property type="component" value="Unassembled WGS sequence"/>
</dbReference>
<dbReference type="Proteomes" id="UP000293902">
    <property type="component" value="Chromosome"/>
</dbReference>
<dbReference type="InterPro" id="IPR010648">
    <property type="entry name" value="UPF0270"/>
</dbReference>
<dbReference type="AlphaFoldDB" id="A0A328FDR2"/>
<dbReference type="InterPro" id="IPR036685">
    <property type="entry name" value="YehU-like_sf"/>
</dbReference>